<name>Q7D267_AGRFC</name>
<reference evidence="1 2" key="1">
    <citation type="journal article" date="2001" name="Science">
        <title>The genome of the natural genetic engineer Agrobacterium tumefaciens C58.</title>
        <authorList>
            <person name="Wood D.W."/>
            <person name="Setubal J.C."/>
            <person name="Kaul R."/>
            <person name="Monks D.E."/>
            <person name="Kitajima J.P."/>
            <person name="Okura V.K."/>
            <person name="Zhou Y."/>
            <person name="Chen L."/>
            <person name="Wood G.E."/>
            <person name="Almeida N.F.Jr."/>
            <person name="Woo L."/>
            <person name="Chen Y."/>
            <person name="Paulsen I.T."/>
            <person name="Eisen J.A."/>
            <person name="Karp P.D."/>
            <person name="Bovee D.Sr."/>
            <person name="Chapman P."/>
            <person name="Clendenning J."/>
            <person name="Deatherage G."/>
            <person name="Gillet W."/>
            <person name="Grant C."/>
            <person name="Kutyavin T."/>
            <person name="Levy R."/>
            <person name="Li M.J."/>
            <person name="McClelland E."/>
            <person name="Palmieri A."/>
            <person name="Raymond C."/>
            <person name="Rouse G."/>
            <person name="Saenphimmachak C."/>
            <person name="Wu Z."/>
            <person name="Romero P."/>
            <person name="Gordon D."/>
            <person name="Zhang S."/>
            <person name="Yoo H."/>
            <person name="Tao Y."/>
            <person name="Biddle P."/>
            <person name="Jung M."/>
            <person name="Krespan W."/>
            <person name="Perry M."/>
            <person name="Gordon-Kamm B."/>
            <person name="Liao L."/>
            <person name="Kim S."/>
            <person name="Hendrick C."/>
            <person name="Zhao Z.Y."/>
            <person name="Dolan M."/>
            <person name="Chumley F."/>
            <person name="Tingey S.V."/>
            <person name="Tomb J.F."/>
            <person name="Gordon M.P."/>
            <person name="Olson M.V."/>
            <person name="Nester E.W."/>
        </authorList>
    </citation>
    <scope>NUCLEOTIDE SEQUENCE [LARGE SCALE GENOMIC DNA]</scope>
    <source>
        <strain evidence="2">C58 / ATCC 33970</strain>
    </source>
</reference>
<dbReference type="OrthoDB" id="8301603at2"/>
<sequence length="53" mass="5717">MNGEAGFFRPFSFERRAEQAGLEKAGVHTNIGFSSVSDENCQAGILKVPLLSC</sequence>
<gene>
    <name evidence="1" type="ordered locus">Atu0107</name>
</gene>
<dbReference type="EnsemblBacteria" id="AAK85926">
    <property type="protein sequence ID" value="AAK85926"/>
    <property type="gene ID" value="Atu0107"/>
</dbReference>
<dbReference type="HOGENOM" id="CLU_3057760_0_0_5"/>
<dbReference type="Proteomes" id="UP000000813">
    <property type="component" value="Chromosome circular"/>
</dbReference>
<protein>
    <submittedName>
        <fullName evidence="1">Uncharacterized protein</fullName>
    </submittedName>
</protein>
<dbReference type="AlphaFoldDB" id="Q7D267"/>
<evidence type="ECO:0000313" key="2">
    <source>
        <dbReference type="Proteomes" id="UP000000813"/>
    </source>
</evidence>
<dbReference type="EMBL" id="AE007869">
    <property type="protein sequence ID" value="AAK85926.2"/>
    <property type="molecule type" value="Genomic_DNA"/>
</dbReference>
<proteinExistence type="predicted"/>
<dbReference type="BioCyc" id="AGRO:ATU0107-MONOMER"/>
<accession>Q7D267</accession>
<organism evidence="1 2">
    <name type="scientific">Agrobacterium fabrum (strain C58 / ATCC 33970)</name>
    <name type="common">Agrobacterium tumefaciens (strain C58)</name>
    <dbReference type="NCBI Taxonomy" id="176299"/>
    <lineage>
        <taxon>Bacteria</taxon>
        <taxon>Pseudomonadati</taxon>
        <taxon>Pseudomonadota</taxon>
        <taxon>Alphaproteobacteria</taxon>
        <taxon>Hyphomicrobiales</taxon>
        <taxon>Rhizobiaceae</taxon>
        <taxon>Rhizobium/Agrobacterium group</taxon>
        <taxon>Agrobacterium</taxon>
        <taxon>Agrobacterium tumefaciens complex</taxon>
    </lineage>
</organism>
<keyword evidence="2" id="KW-1185">Reference proteome</keyword>
<reference evidence="1 2" key="2">
    <citation type="journal article" date="2001" name="Science">
        <title>Genome sequence of the plant pathogen and biotechnology agent Agrobacterium tumefaciens C58.</title>
        <authorList>
            <person name="Goodner B."/>
            <person name="Hinkle G."/>
            <person name="Gattung S."/>
            <person name="Miller N."/>
            <person name="Blanchard M."/>
            <person name="Qurollo B."/>
            <person name="Goldman B.S."/>
            <person name="Cao Y."/>
            <person name="Askenazi M."/>
            <person name="Halling C."/>
            <person name="Mullin L."/>
            <person name="Houmiel K."/>
            <person name="Gordon J."/>
            <person name="Vaudin M."/>
            <person name="Iartchouk O."/>
            <person name="Epp A."/>
            <person name="Liu F."/>
            <person name="Wollam C."/>
            <person name="Allinger M."/>
            <person name="Doughty D."/>
            <person name="Scott C."/>
            <person name="Lappas C."/>
            <person name="Markelz B."/>
            <person name="Flanagan C."/>
            <person name="Crowell C."/>
            <person name="Gurson J."/>
            <person name="Lomo C."/>
            <person name="Sear C."/>
            <person name="Strub G."/>
            <person name="Cielo C."/>
            <person name="Slater S."/>
        </authorList>
    </citation>
    <scope>NUCLEOTIDE SEQUENCE [LARGE SCALE GENOMIC DNA]</scope>
    <source>
        <strain evidence="2">C58 / ATCC 33970</strain>
    </source>
</reference>
<evidence type="ECO:0000313" key="1">
    <source>
        <dbReference type="EMBL" id="AAK85926.2"/>
    </source>
</evidence>
<dbReference type="KEGG" id="atu:Atu0107"/>